<feature type="domain" description="RNA-binding S4" evidence="6">
    <location>
        <begin position="80"/>
        <end position="149"/>
    </location>
</feature>
<keyword evidence="2 4" id="KW-0694">RNA-binding</keyword>
<dbReference type="NCBIfam" id="TIGR00093">
    <property type="entry name" value="pseudouridine synthase"/>
    <property type="match status" value="1"/>
</dbReference>
<dbReference type="PANTHER" id="PTHR47683:SF3">
    <property type="entry name" value="RIBOSOMAL LARGE SUBUNIT PSEUDOURIDINE SYNTHASE B"/>
    <property type="match status" value="1"/>
</dbReference>
<dbReference type="SMART" id="SM00363">
    <property type="entry name" value="S4"/>
    <property type="match status" value="1"/>
</dbReference>
<dbReference type="EMBL" id="DAKRPA010000212">
    <property type="protein sequence ID" value="DAZ95258.1"/>
    <property type="molecule type" value="Genomic_DNA"/>
</dbReference>
<dbReference type="InterPro" id="IPR006145">
    <property type="entry name" value="PsdUridine_synth_RsuA/RluA"/>
</dbReference>
<comment type="similarity">
    <text evidence="1">Belongs to the pseudouridine synthase RsuA family.</text>
</comment>
<evidence type="ECO:0000256" key="1">
    <source>
        <dbReference type="ARBA" id="ARBA00008348"/>
    </source>
</evidence>
<feature type="compositionally biased region" description="Basic residues" evidence="5">
    <location>
        <begin position="321"/>
        <end position="332"/>
    </location>
</feature>
<keyword evidence="8" id="KW-1185">Reference proteome</keyword>
<evidence type="ECO:0000256" key="5">
    <source>
        <dbReference type="SAM" id="MobiDB-lite"/>
    </source>
</evidence>
<comment type="caution">
    <text evidence="7">The sequence shown here is derived from an EMBL/GenBank/DDBJ whole genome shotgun (WGS) entry which is preliminary data.</text>
</comment>
<protein>
    <recommendedName>
        <fullName evidence="6">RNA-binding S4 domain-containing protein</fullName>
    </recommendedName>
</protein>
<evidence type="ECO:0000313" key="7">
    <source>
        <dbReference type="EMBL" id="DAZ95258.1"/>
    </source>
</evidence>
<evidence type="ECO:0000256" key="3">
    <source>
        <dbReference type="ARBA" id="ARBA00023235"/>
    </source>
</evidence>
<dbReference type="PROSITE" id="PS01149">
    <property type="entry name" value="PSI_RSU"/>
    <property type="match status" value="1"/>
</dbReference>
<dbReference type="PANTHER" id="PTHR47683">
    <property type="entry name" value="PSEUDOURIDINE SYNTHASE FAMILY PROTEIN-RELATED"/>
    <property type="match status" value="1"/>
</dbReference>
<evidence type="ECO:0000256" key="4">
    <source>
        <dbReference type="PROSITE-ProRule" id="PRU00182"/>
    </source>
</evidence>
<evidence type="ECO:0000313" key="8">
    <source>
        <dbReference type="Proteomes" id="UP001146120"/>
    </source>
</evidence>
<dbReference type="SUPFAM" id="SSF55120">
    <property type="entry name" value="Pseudouridine synthase"/>
    <property type="match status" value="1"/>
</dbReference>
<accession>A0AAV2YPH6</accession>
<dbReference type="PROSITE" id="PS50889">
    <property type="entry name" value="S4"/>
    <property type="match status" value="1"/>
</dbReference>
<dbReference type="InterPro" id="IPR018496">
    <property type="entry name" value="PsdUridine_synth_RsuA/RluB_CS"/>
</dbReference>
<feature type="region of interest" description="Disordered" evidence="5">
    <location>
        <begin position="307"/>
        <end position="341"/>
    </location>
</feature>
<dbReference type="InterPro" id="IPR036986">
    <property type="entry name" value="S4_RNA-bd_sf"/>
</dbReference>
<dbReference type="SUPFAM" id="SSF55174">
    <property type="entry name" value="Alpha-L RNA-binding motif"/>
    <property type="match status" value="1"/>
</dbReference>
<dbReference type="InterPro" id="IPR020103">
    <property type="entry name" value="PsdUridine_synth_cat_dom_sf"/>
</dbReference>
<gene>
    <name evidence="7" type="ORF">N0F65_002370</name>
</gene>
<dbReference type="GO" id="GO:0009982">
    <property type="term" value="F:pseudouridine synthase activity"/>
    <property type="evidence" value="ECO:0007669"/>
    <property type="project" value="InterPro"/>
</dbReference>
<dbReference type="Gene3D" id="3.10.290.10">
    <property type="entry name" value="RNA-binding S4 domain"/>
    <property type="match status" value="1"/>
</dbReference>
<dbReference type="GO" id="GO:0001522">
    <property type="term" value="P:pseudouridine synthesis"/>
    <property type="evidence" value="ECO:0007669"/>
    <property type="project" value="InterPro"/>
</dbReference>
<dbReference type="Gene3D" id="3.30.2350.10">
    <property type="entry name" value="Pseudouridine synthase"/>
    <property type="match status" value="1"/>
</dbReference>
<dbReference type="AlphaFoldDB" id="A0AAV2YPH6"/>
<dbReference type="GO" id="GO:0006364">
    <property type="term" value="P:rRNA processing"/>
    <property type="evidence" value="ECO:0007669"/>
    <property type="project" value="UniProtKB-ARBA"/>
</dbReference>
<keyword evidence="3" id="KW-0413">Isomerase</keyword>
<organism evidence="7 8">
    <name type="scientific">Lagenidium giganteum</name>
    <dbReference type="NCBI Taxonomy" id="4803"/>
    <lineage>
        <taxon>Eukaryota</taxon>
        <taxon>Sar</taxon>
        <taxon>Stramenopiles</taxon>
        <taxon>Oomycota</taxon>
        <taxon>Peronosporomycetes</taxon>
        <taxon>Pythiales</taxon>
        <taxon>Pythiaceae</taxon>
    </lineage>
</organism>
<reference evidence="7" key="2">
    <citation type="journal article" date="2023" name="Microbiol Resour">
        <title>Decontamination and Annotation of the Draft Genome Sequence of the Oomycete Lagenidium giganteum ARSEF 373.</title>
        <authorList>
            <person name="Morgan W.R."/>
            <person name="Tartar A."/>
        </authorList>
    </citation>
    <scope>NUCLEOTIDE SEQUENCE</scope>
    <source>
        <strain evidence="7">ARSEF 373</strain>
    </source>
</reference>
<dbReference type="InterPro" id="IPR000748">
    <property type="entry name" value="PsdUridine_synth_RsuA/RluB/E/F"/>
</dbReference>
<dbReference type="CDD" id="cd00165">
    <property type="entry name" value="S4"/>
    <property type="match status" value="1"/>
</dbReference>
<reference evidence="7" key="1">
    <citation type="submission" date="2022-11" db="EMBL/GenBank/DDBJ databases">
        <authorList>
            <person name="Morgan W.R."/>
            <person name="Tartar A."/>
        </authorList>
    </citation>
    <scope>NUCLEOTIDE SEQUENCE</scope>
    <source>
        <strain evidence="7">ARSEF 373</strain>
    </source>
</reference>
<name>A0AAV2YPH6_9STRA</name>
<evidence type="ECO:0000256" key="2">
    <source>
        <dbReference type="ARBA" id="ARBA00022884"/>
    </source>
</evidence>
<dbReference type="Pfam" id="PF01479">
    <property type="entry name" value="S4"/>
    <property type="match status" value="1"/>
</dbReference>
<sequence length="341" mass="38102">MAWRHALRTCAFRAAASTPQLLQPRAFQNVLSVRTIITIKKSPVRTPEEQDAASFMGKKRTKAMRPGAAAAAVDGPPVTMRLAKRIAHSGLCSRREAEKFIQSFDVLVNGKVVADVATVVDLHRDIVKVNGRTLPGAMRTKVWLVNKLPGELVTANDPQGRPTIFSRLQQMGLNQHLMPVGRLDFNTEGLLLLTNDGEYARKLEHPDNEVVRVYRALVRGDVAETKIAELQRGPLVDGIKYRPIHVTVQSQEKKDSWLQVRLSEGKNREVRKALAHVRLVLKRLIRVQYGPYRLADLSAGSVLEVRPKELDAKPSSNNSTKHSKPRIKRPARKNAQPESEV</sequence>
<dbReference type="InterPro" id="IPR050343">
    <property type="entry name" value="RsuA_PseudoU_synthase"/>
</dbReference>
<proteinExistence type="inferred from homology"/>
<dbReference type="Proteomes" id="UP001146120">
    <property type="component" value="Unassembled WGS sequence"/>
</dbReference>
<evidence type="ECO:0000259" key="6">
    <source>
        <dbReference type="SMART" id="SM00363"/>
    </source>
</evidence>
<dbReference type="Pfam" id="PF00849">
    <property type="entry name" value="PseudoU_synth_2"/>
    <property type="match status" value="1"/>
</dbReference>
<dbReference type="GO" id="GO:0003723">
    <property type="term" value="F:RNA binding"/>
    <property type="evidence" value="ECO:0007669"/>
    <property type="project" value="UniProtKB-KW"/>
</dbReference>
<dbReference type="InterPro" id="IPR002942">
    <property type="entry name" value="S4_RNA-bd"/>
</dbReference>